<keyword evidence="8" id="KW-1185">Reference proteome</keyword>
<comment type="subcellular location">
    <subcellularLocation>
        <location evidence="1">Membrane</location>
        <topology evidence="1">Multi-pass membrane protein</topology>
    </subcellularLocation>
</comment>
<dbReference type="AlphaFoldDB" id="A0A944HAN5"/>
<evidence type="ECO:0000256" key="5">
    <source>
        <dbReference type="ARBA" id="ARBA00023136"/>
    </source>
</evidence>
<name>A0A944HAN5_DENI1</name>
<gene>
    <name evidence="7" type="ORF">I8J34_06310</name>
</gene>
<dbReference type="Proteomes" id="UP000694660">
    <property type="component" value="Unassembled WGS sequence"/>
</dbReference>
<dbReference type="Pfam" id="PF02361">
    <property type="entry name" value="CbiQ"/>
    <property type="match status" value="1"/>
</dbReference>
<feature type="transmembrane region" description="Helical" evidence="6">
    <location>
        <begin position="91"/>
        <end position="110"/>
    </location>
</feature>
<dbReference type="InterPro" id="IPR003339">
    <property type="entry name" value="ABC/ECF_trnsptr_transmembrane"/>
</dbReference>
<comment type="caution">
    <text evidence="7">The sequence shown here is derived from an EMBL/GenBank/DDBJ whole genome shotgun (WGS) entry which is preliminary data.</text>
</comment>
<protein>
    <recommendedName>
        <fullName evidence="9">Energy-coupling factor transporter transmembrane protein EcfT</fullName>
    </recommendedName>
</protein>
<evidence type="ECO:0000256" key="4">
    <source>
        <dbReference type="ARBA" id="ARBA00022989"/>
    </source>
</evidence>
<reference evidence="8" key="1">
    <citation type="journal article" date="2022" name="ISME J.">
        <title>Genetic and phylogenetic analysis of dissimilatory iodate-reducing bacteria identifies potential niches across the world's oceans.</title>
        <authorList>
            <person name="Reyes-Umana V."/>
            <person name="Henning Z."/>
            <person name="Lee K."/>
            <person name="Barnum T.P."/>
            <person name="Coates J.D."/>
        </authorList>
    </citation>
    <scope>NUCLEOTIDE SEQUENCE [LARGE SCALE GENOMIC DNA]</scope>
    <source>
        <strain evidence="8">IR12</strain>
    </source>
</reference>
<dbReference type="GO" id="GO:0005886">
    <property type="term" value="C:plasma membrane"/>
    <property type="evidence" value="ECO:0007669"/>
    <property type="project" value="UniProtKB-ARBA"/>
</dbReference>
<dbReference type="RefSeq" id="WP_214360540.1">
    <property type="nucleotide sequence ID" value="NZ_JAEKFT010000005.1"/>
</dbReference>
<sequence length="200" mass="21490">MISLHPAATLSLWAGVAVFIQTLPPVAMGLAALLVFAAALVIDRVRTLKLVRRIRILLAVILLMFAFATPGTAVLPHWVALSPTWDGVSLGATHAGRLLAMVSMVSILLAKMPIPQLVLALHVLSAVLAPLGVSADRVAVRLSLVLAELDAPRLAWKTWLDTVEAPAEPRVLTLDARALRQRDHVVITSVVLLAALVWWL</sequence>
<evidence type="ECO:0000313" key="7">
    <source>
        <dbReference type="EMBL" id="MBT0960787.1"/>
    </source>
</evidence>
<evidence type="ECO:0000256" key="1">
    <source>
        <dbReference type="ARBA" id="ARBA00004141"/>
    </source>
</evidence>
<accession>A0A944HAN5</accession>
<keyword evidence="3 6" id="KW-0812">Transmembrane</keyword>
<organism evidence="7 8">
    <name type="scientific">Denitromonas iodatirespirans</name>
    <dbReference type="NCBI Taxonomy" id="2795389"/>
    <lineage>
        <taxon>Bacteria</taxon>
        <taxon>Pseudomonadati</taxon>
        <taxon>Pseudomonadota</taxon>
        <taxon>Betaproteobacteria</taxon>
        <taxon>Rhodocyclales</taxon>
        <taxon>Zoogloeaceae</taxon>
        <taxon>Denitromonas</taxon>
    </lineage>
</organism>
<evidence type="ECO:0008006" key="9">
    <source>
        <dbReference type="Google" id="ProtNLM"/>
    </source>
</evidence>
<evidence type="ECO:0000256" key="2">
    <source>
        <dbReference type="ARBA" id="ARBA00008564"/>
    </source>
</evidence>
<evidence type="ECO:0000313" key="8">
    <source>
        <dbReference type="Proteomes" id="UP000694660"/>
    </source>
</evidence>
<feature type="transmembrane region" description="Helical" evidence="6">
    <location>
        <begin position="54"/>
        <end position="79"/>
    </location>
</feature>
<keyword evidence="5 6" id="KW-0472">Membrane</keyword>
<evidence type="ECO:0000256" key="6">
    <source>
        <dbReference type="SAM" id="Phobius"/>
    </source>
</evidence>
<feature type="transmembrane region" description="Helical" evidence="6">
    <location>
        <begin position="117"/>
        <end position="135"/>
    </location>
</feature>
<comment type="similarity">
    <text evidence="2">Belongs to the CbiQ family.</text>
</comment>
<keyword evidence="4 6" id="KW-1133">Transmembrane helix</keyword>
<dbReference type="EMBL" id="JAEKFT010000005">
    <property type="protein sequence ID" value="MBT0960787.1"/>
    <property type="molecule type" value="Genomic_DNA"/>
</dbReference>
<evidence type="ECO:0000256" key="3">
    <source>
        <dbReference type="ARBA" id="ARBA00022692"/>
    </source>
</evidence>
<proteinExistence type="inferred from homology"/>
<feature type="transmembrane region" description="Helical" evidence="6">
    <location>
        <begin position="12"/>
        <end position="42"/>
    </location>
</feature>